<evidence type="ECO:0000256" key="12">
    <source>
        <dbReference type="RuleBase" id="RU362007"/>
    </source>
</evidence>
<dbReference type="Gene3D" id="3.40.367.20">
    <property type="match status" value="1"/>
</dbReference>
<keyword evidence="4 12" id="KW-0808">Transferase</keyword>
<evidence type="ECO:0000256" key="1">
    <source>
        <dbReference type="ARBA" id="ARBA00004888"/>
    </source>
</evidence>
<organism evidence="15 19">
    <name type="scientific">Didymodactylos carnosus</name>
    <dbReference type="NCBI Taxonomy" id="1234261"/>
    <lineage>
        <taxon>Eukaryota</taxon>
        <taxon>Metazoa</taxon>
        <taxon>Spiralia</taxon>
        <taxon>Gnathifera</taxon>
        <taxon>Rotifera</taxon>
        <taxon>Eurotatoria</taxon>
        <taxon>Bdelloidea</taxon>
        <taxon>Philodinida</taxon>
        <taxon>Philodinidae</taxon>
        <taxon>Didymodactylos</taxon>
    </lineage>
</organism>
<comment type="pathway">
    <text evidence="1">Carbohydrate degradation; glycolysis; D-glyceraldehyde 3-phosphate and glycerone phosphate from D-glucose: step 1/4.</text>
</comment>
<dbReference type="Proteomes" id="UP000677228">
    <property type="component" value="Unassembled WGS sequence"/>
</dbReference>
<keyword evidence="8 12" id="KW-0324">Glycolysis</keyword>
<dbReference type="GO" id="GO:0005536">
    <property type="term" value="F:D-glucose binding"/>
    <property type="evidence" value="ECO:0007669"/>
    <property type="project" value="InterPro"/>
</dbReference>
<dbReference type="InterPro" id="IPR043129">
    <property type="entry name" value="ATPase_NBD"/>
</dbReference>
<proteinExistence type="inferred from homology"/>
<evidence type="ECO:0000256" key="11">
    <source>
        <dbReference type="ARBA" id="ARBA00048160"/>
    </source>
</evidence>
<dbReference type="Gene3D" id="3.30.420.40">
    <property type="match status" value="1"/>
</dbReference>
<comment type="catalytic activity">
    <reaction evidence="10">
        <text>D-fructose + ATP = D-fructose 6-phosphate + ADP + H(+)</text>
        <dbReference type="Rhea" id="RHEA:16125"/>
        <dbReference type="ChEBI" id="CHEBI:15378"/>
        <dbReference type="ChEBI" id="CHEBI:30616"/>
        <dbReference type="ChEBI" id="CHEBI:37721"/>
        <dbReference type="ChEBI" id="CHEBI:61527"/>
        <dbReference type="ChEBI" id="CHEBI:456216"/>
        <dbReference type="EC" id="2.7.1.1"/>
    </reaction>
    <physiologicalReaction direction="left-to-right" evidence="10">
        <dbReference type="Rhea" id="RHEA:16126"/>
    </physiologicalReaction>
</comment>
<dbReference type="PANTHER" id="PTHR19443">
    <property type="entry name" value="HEXOKINASE"/>
    <property type="match status" value="1"/>
</dbReference>
<evidence type="ECO:0000313" key="16">
    <source>
        <dbReference type="EMBL" id="CAF0971153.1"/>
    </source>
</evidence>
<evidence type="ECO:0000259" key="13">
    <source>
        <dbReference type="Pfam" id="PF00349"/>
    </source>
</evidence>
<keyword evidence="19" id="KW-1185">Reference proteome</keyword>
<protein>
    <recommendedName>
        <fullName evidence="12">Phosphotransferase</fullName>
        <ecNumber evidence="12">2.7.1.-</ecNumber>
    </recommendedName>
</protein>
<evidence type="ECO:0000256" key="7">
    <source>
        <dbReference type="ARBA" id="ARBA00022840"/>
    </source>
</evidence>
<comment type="catalytic activity">
    <reaction evidence="9">
        <text>a D-hexose + ATP = a D-hexose 6-phosphate + ADP + H(+)</text>
        <dbReference type="Rhea" id="RHEA:22740"/>
        <dbReference type="ChEBI" id="CHEBI:4194"/>
        <dbReference type="ChEBI" id="CHEBI:15378"/>
        <dbReference type="ChEBI" id="CHEBI:30616"/>
        <dbReference type="ChEBI" id="CHEBI:229467"/>
        <dbReference type="ChEBI" id="CHEBI:456216"/>
        <dbReference type="EC" id="2.7.1.1"/>
    </reaction>
    <physiologicalReaction direction="left-to-right" evidence="9">
        <dbReference type="Rhea" id="RHEA:22741"/>
    </physiologicalReaction>
</comment>
<evidence type="ECO:0000256" key="2">
    <source>
        <dbReference type="ARBA" id="ARBA00005028"/>
    </source>
</evidence>
<evidence type="ECO:0000256" key="4">
    <source>
        <dbReference type="ARBA" id="ARBA00022679"/>
    </source>
</evidence>
<evidence type="ECO:0000256" key="3">
    <source>
        <dbReference type="ARBA" id="ARBA00009225"/>
    </source>
</evidence>
<keyword evidence="7 12" id="KW-0067">ATP-binding</keyword>
<dbReference type="Proteomes" id="UP000681722">
    <property type="component" value="Unassembled WGS sequence"/>
</dbReference>
<dbReference type="UniPathway" id="UPA00242"/>
<dbReference type="SUPFAM" id="SSF53067">
    <property type="entry name" value="Actin-like ATPase domain"/>
    <property type="match status" value="2"/>
</dbReference>
<evidence type="ECO:0000313" key="15">
    <source>
        <dbReference type="EMBL" id="CAF0828378.1"/>
    </source>
</evidence>
<accession>A0A813UN81</accession>
<dbReference type="GO" id="GO:0005524">
    <property type="term" value="F:ATP binding"/>
    <property type="evidence" value="ECO:0007669"/>
    <property type="project" value="UniProtKB-UniRule"/>
</dbReference>
<dbReference type="GO" id="GO:0004340">
    <property type="term" value="F:glucokinase activity"/>
    <property type="evidence" value="ECO:0007669"/>
    <property type="project" value="TreeGrafter"/>
</dbReference>
<dbReference type="Pfam" id="PF00349">
    <property type="entry name" value="Hexokinase_1"/>
    <property type="match status" value="1"/>
</dbReference>
<sequence length="531" mass="61512">MGNGTSKHNPKIQSFPIIRGTTCMNAYQLLREDPHAMLKDRADKSESILYEQMDEIFSICERFNLLVEELYDFMKIFSEITYNQKYDIEDQSASQRKNEHLVTLPIDYFPTGHEKGYSITLEFGGDHDRLTLFQFYGNRKSAMILGHDFIIPETNRKNDGSSLILFLAMQIQLLLQKTIELKLDLSIVRIPLIFVLGYSFDQTKFQAAIIENWFYNHNSKTLLGKNIIELLQKELIEHNLNIEVHLCELLFINNHVYLKKNEVMPNLSILVGENTYISYVIKKQTKIITQMIKTKTKKASMSSPEQSTTDSKKNLSIIQILLHTYDCSTPDNNLESLWTKYDFQLHWNVTSQVSQTLDKLLNFSHVGESVRYILNDLKNRKILFPTRADHSQSYGKNILLLSLPNTFYNTYFSIIASDLTKEKQLTKQILKNLGVWVSQDDCIIVQFVCRIVIQRIAKLLSAVVFCIIHKLQLEHSTIIIGGHVYCSNVTFRHSFEFYLNLLVSSKYNYSLIRLNDCFTLGAAALALKYKQ</sequence>
<evidence type="ECO:0000313" key="18">
    <source>
        <dbReference type="EMBL" id="CAF3742536.1"/>
    </source>
</evidence>
<dbReference type="Proteomes" id="UP000663829">
    <property type="component" value="Unassembled WGS sequence"/>
</dbReference>
<dbReference type="EMBL" id="CAJNOK010005401">
    <property type="protein sequence ID" value="CAF0971153.1"/>
    <property type="molecule type" value="Genomic_DNA"/>
</dbReference>
<comment type="pathway">
    <text evidence="2">Carbohydrate metabolism; hexose metabolism.</text>
</comment>
<feature type="domain" description="Hexokinase C-terminal" evidence="14">
    <location>
        <begin position="331"/>
        <end position="527"/>
    </location>
</feature>
<keyword evidence="5 12" id="KW-0547">Nucleotide-binding</keyword>
<dbReference type="GO" id="GO:0008865">
    <property type="term" value="F:fructokinase activity"/>
    <property type="evidence" value="ECO:0007669"/>
    <property type="project" value="TreeGrafter"/>
</dbReference>
<evidence type="ECO:0000256" key="9">
    <source>
        <dbReference type="ARBA" id="ARBA00044613"/>
    </source>
</evidence>
<comment type="caution">
    <text evidence="15">The sequence shown here is derived from an EMBL/GenBank/DDBJ whole genome shotgun (WGS) entry which is preliminary data.</text>
</comment>
<gene>
    <name evidence="15" type="ORF">GPM918_LOCUS4920</name>
    <name evidence="16" type="ORF">OVA965_LOCUS13107</name>
    <name evidence="17" type="ORF">SRO942_LOCUS4921</name>
    <name evidence="18" type="ORF">TMI583_LOCUS13111</name>
</gene>
<dbReference type="InterPro" id="IPR022673">
    <property type="entry name" value="Hexokinase_C"/>
</dbReference>
<dbReference type="EMBL" id="CAJOBA010005408">
    <property type="protein sequence ID" value="CAF3742536.1"/>
    <property type="molecule type" value="Genomic_DNA"/>
</dbReference>
<dbReference type="UniPathway" id="UPA00109">
    <property type="reaction ID" value="UER00180"/>
</dbReference>
<evidence type="ECO:0000256" key="8">
    <source>
        <dbReference type="ARBA" id="ARBA00023152"/>
    </source>
</evidence>
<comment type="similarity">
    <text evidence="3 12">Belongs to the hexokinase family.</text>
</comment>
<dbReference type="GO" id="GO:0001678">
    <property type="term" value="P:intracellular glucose homeostasis"/>
    <property type="evidence" value="ECO:0007669"/>
    <property type="project" value="InterPro"/>
</dbReference>
<comment type="catalytic activity">
    <reaction evidence="11">
        <text>D-glucose + ATP = D-glucose 6-phosphate + ADP + H(+)</text>
        <dbReference type="Rhea" id="RHEA:17825"/>
        <dbReference type="ChEBI" id="CHEBI:4167"/>
        <dbReference type="ChEBI" id="CHEBI:15378"/>
        <dbReference type="ChEBI" id="CHEBI:30616"/>
        <dbReference type="ChEBI" id="CHEBI:61548"/>
        <dbReference type="ChEBI" id="CHEBI:456216"/>
        <dbReference type="EC" id="2.7.1.1"/>
    </reaction>
    <physiologicalReaction direction="left-to-right" evidence="11">
        <dbReference type="Rhea" id="RHEA:17826"/>
    </physiologicalReaction>
</comment>
<evidence type="ECO:0000313" key="19">
    <source>
        <dbReference type="Proteomes" id="UP000663829"/>
    </source>
</evidence>
<dbReference type="PRINTS" id="PR00475">
    <property type="entry name" value="HEXOKINASE"/>
</dbReference>
<dbReference type="GO" id="GO:0006006">
    <property type="term" value="P:glucose metabolic process"/>
    <property type="evidence" value="ECO:0007669"/>
    <property type="project" value="TreeGrafter"/>
</dbReference>
<name>A0A813UN81_9BILA</name>
<reference evidence="15" key="1">
    <citation type="submission" date="2021-02" db="EMBL/GenBank/DDBJ databases">
        <authorList>
            <person name="Nowell W R."/>
        </authorList>
    </citation>
    <scope>NUCLEOTIDE SEQUENCE</scope>
</reference>
<dbReference type="PANTHER" id="PTHR19443:SF16">
    <property type="entry name" value="HEXOKINASE TYPE 1-RELATED"/>
    <property type="match status" value="1"/>
</dbReference>
<evidence type="ECO:0000256" key="5">
    <source>
        <dbReference type="ARBA" id="ARBA00022741"/>
    </source>
</evidence>
<dbReference type="Pfam" id="PF03727">
    <property type="entry name" value="Hexokinase_2"/>
    <property type="match status" value="1"/>
</dbReference>
<dbReference type="Proteomes" id="UP000682733">
    <property type="component" value="Unassembled WGS sequence"/>
</dbReference>
<dbReference type="InterPro" id="IPR001312">
    <property type="entry name" value="Hexokinase"/>
</dbReference>
<dbReference type="EC" id="2.7.1.-" evidence="12"/>
<dbReference type="PROSITE" id="PS51748">
    <property type="entry name" value="HEXOKINASE_2"/>
    <property type="match status" value="1"/>
</dbReference>
<evidence type="ECO:0000256" key="6">
    <source>
        <dbReference type="ARBA" id="ARBA00022777"/>
    </source>
</evidence>
<dbReference type="InterPro" id="IPR022672">
    <property type="entry name" value="Hexokinase_N"/>
</dbReference>
<dbReference type="EMBL" id="CAJOBC010000691">
    <property type="protein sequence ID" value="CAF3615327.1"/>
    <property type="molecule type" value="Genomic_DNA"/>
</dbReference>
<dbReference type="EMBL" id="CAJNOQ010000691">
    <property type="protein sequence ID" value="CAF0828378.1"/>
    <property type="molecule type" value="Genomic_DNA"/>
</dbReference>
<keyword evidence="6 12" id="KW-0418">Kinase</keyword>
<dbReference type="GO" id="GO:0005829">
    <property type="term" value="C:cytosol"/>
    <property type="evidence" value="ECO:0007669"/>
    <property type="project" value="TreeGrafter"/>
</dbReference>
<feature type="domain" description="Hexokinase N-terminal" evidence="13">
    <location>
        <begin position="58"/>
        <end position="244"/>
    </location>
</feature>
<dbReference type="AlphaFoldDB" id="A0A813UN81"/>
<evidence type="ECO:0000256" key="10">
    <source>
        <dbReference type="ARBA" id="ARBA00047905"/>
    </source>
</evidence>
<dbReference type="GO" id="GO:0005739">
    <property type="term" value="C:mitochondrion"/>
    <property type="evidence" value="ECO:0007669"/>
    <property type="project" value="TreeGrafter"/>
</dbReference>
<evidence type="ECO:0000313" key="17">
    <source>
        <dbReference type="EMBL" id="CAF3615327.1"/>
    </source>
</evidence>
<evidence type="ECO:0000259" key="14">
    <source>
        <dbReference type="Pfam" id="PF03727"/>
    </source>
</evidence>
<dbReference type="GO" id="GO:0006096">
    <property type="term" value="P:glycolytic process"/>
    <property type="evidence" value="ECO:0007669"/>
    <property type="project" value="UniProtKB-UniPathway"/>
</dbReference>